<reference evidence="1 2" key="1">
    <citation type="submission" date="2020-08" db="EMBL/GenBank/DDBJ databases">
        <title>Sequencing the genomes of 1000 actinobacteria strains.</title>
        <authorList>
            <person name="Klenk H.-P."/>
        </authorList>
    </citation>
    <scope>NUCLEOTIDE SEQUENCE [LARGE SCALE GENOMIC DNA]</scope>
    <source>
        <strain evidence="1 2">DSM 28967</strain>
    </source>
</reference>
<protein>
    <submittedName>
        <fullName evidence="1">Uncharacterized protein</fullName>
    </submittedName>
</protein>
<dbReference type="AlphaFoldDB" id="A0A7W9J1L8"/>
<evidence type="ECO:0000313" key="1">
    <source>
        <dbReference type="EMBL" id="MBB5833397.1"/>
    </source>
</evidence>
<gene>
    <name evidence="1" type="ORF">HDA39_000131</name>
</gene>
<dbReference type="Proteomes" id="UP000549971">
    <property type="component" value="Unassembled WGS sequence"/>
</dbReference>
<comment type="caution">
    <text evidence="1">The sequence shown here is derived from an EMBL/GenBank/DDBJ whole genome shotgun (WGS) entry which is preliminary data.</text>
</comment>
<dbReference type="EMBL" id="JACHMY010000001">
    <property type="protein sequence ID" value="MBB5833397.1"/>
    <property type="molecule type" value="Genomic_DNA"/>
</dbReference>
<evidence type="ECO:0000313" key="2">
    <source>
        <dbReference type="Proteomes" id="UP000549971"/>
    </source>
</evidence>
<sequence length="95" mass="10781">MESVGYTYGDLVEGYGPMMGRASESMEQLHEIALTGWHQFRSFSSTFNLIEVNPATLRLLYGLPAERCDYSWLWPNECAHCLGHELPDDVPVQQS</sequence>
<dbReference type="RefSeq" id="WP_184793290.1">
    <property type="nucleotide sequence ID" value="NZ_JACHMY010000001.1"/>
</dbReference>
<accession>A0A7W9J1L8</accession>
<keyword evidence="2" id="KW-1185">Reference proteome</keyword>
<proteinExistence type="predicted"/>
<organism evidence="1 2">
    <name type="scientific">Kribbella italica</name>
    <dbReference type="NCBI Taxonomy" id="1540520"/>
    <lineage>
        <taxon>Bacteria</taxon>
        <taxon>Bacillati</taxon>
        <taxon>Actinomycetota</taxon>
        <taxon>Actinomycetes</taxon>
        <taxon>Propionibacteriales</taxon>
        <taxon>Kribbellaceae</taxon>
        <taxon>Kribbella</taxon>
    </lineage>
</organism>
<name>A0A7W9J1L8_9ACTN</name>